<dbReference type="GO" id="GO:0005524">
    <property type="term" value="F:ATP binding"/>
    <property type="evidence" value="ECO:0007669"/>
    <property type="project" value="UniProtKB-KW"/>
</dbReference>
<dbReference type="Pfam" id="PF00270">
    <property type="entry name" value="DEAD"/>
    <property type="match status" value="1"/>
</dbReference>
<sequence>MLISKVFNPFHQALTRRVATTSILSCSIARNAQVWKHTARLYTTQGDQSILNETRSEKNRAIAAEEYETVPGIVKQNSLEEQDRLLPEWQGLGFPHSILLQLAQHFPHVREPTEAQLLFFLSVSSGNEVYLKDDMGRGKTLAIALEALKLAFQERKYDSKSQKGPRIIIIVPTPHLAHQIFNLLYKLSPPASSSTPLITLLTPGLVAKGDKLPYYPLPDTPIVISTAKNMSQFNVSHTPALTHIFLDEPDTLLGPLPSRHTSSRDLSSHPLIRHPPPIVSILTSLLDITITSQGKLDFSRRRDEINTIWTSATLTRDFKRFLKTRGWVRRGNRVVDLDFTQSASTNKKIFRQKILEAVGAADHAAGLDRFERDARQKKPEHNVMLVNPVTGDMVPMDRDTPSMAQPSSIIPSIKLHPFILENFALLHSVDPPPAGTFSLALPPEGVSLEQVGRDLDELNIPTSILTPEVLQFGLPSFSSSTTQAEGRGEAASLPILLAARSSIPGIHLPLLHRVYLLSGMDVSSLTPAQRKNRGMESRATFYDIVTGRLGRLGMTTDVGATAKVGEQKVVSIVLAETEEHTSLYKMFFPDSKQSSLDNGADTETEGERQPRRKLGRWDMRLLDEIFETKDSTSRTDEGKLE</sequence>
<reference evidence="8" key="1">
    <citation type="submission" date="2016-06" db="EMBL/GenBank/DDBJ databases">
        <authorList>
            <person name="Cuomo C."/>
            <person name="Litvintseva A."/>
            <person name="Heitman J."/>
            <person name="Chen Y."/>
            <person name="Sun S."/>
            <person name="Springer D."/>
            <person name="Dromer F."/>
            <person name="Young S."/>
            <person name="Zeng Q."/>
            <person name="Chapman S."/>
            <person name="Gujja S."/>
            <person name="Saif S."/>
            <person name="Birren B."/>
        </authorList>
    </citation>
    <scope>NUCLEOTIDE SEQUENCE</scope>
    <source>
        <strain evidence="8">CBS 7841</strain>
    </source>
</reference>
<evidence type="ECO:0000313" key="9">
    <source>
        <dbReference type="Proteomes" id="UP000094043"/>
    </source>
</evidence>
<feature type="compositionally biased region" description="Basic and acidic residues" evidence="7">
    <location>
        <begin position="605"/>
        <end position="616"/>
    </location>
</feature>
<gene>
    <name evidence="8" type="ORF">L203_100182</name>
</gene>
<dbReference type="PANTHER" id="PTHR47960">
    <property type="entry name" value="DEAD-BOX ATP-DEPENDENT RNA HELICASE 50"/>
    <property type="match status" value="1"/>
</dbReference>
<keyword evidence="3" id="KW-0378">Hydrolase</keyword>
<name>A0A1E3IZD7_9TREE</name>
<dbReference type="Proteomes" id="UP000094043">
    <property type="component" value="Chromosome 1"/>
</dbReference>
<dbReference type="SUPFAM" id="SSF52540">
    <property type="entry name" value="P-loop containing nucleoside triphosphate hydrolases"/>
    <property type="match status" value="1"/>
</dbReference>
<keyword evidence="5" id="KW-0067">ATP-binding</keyword>
<dbReference type="GO" id="GO:0016787">
    <property type="term" value="F:hydrolase activity"/>
    <property type="evidence" value="ECO:0007669"/>
    <property type="project" value="UniProtKB-KW"/>
</dbReference>
<organism evidence="8 9">
    <name type="scientific">Cryptococcus depauperatus CBS 7841</name>
    <dbReference type="NCBI Taxonomy" id="1295531"/>
    <lineage>
        <taxon>Eukaryota</taxon>
        <taxon>Fungi</taxon>
        <taxon>Dikarya</taxon>
        <taxon>Basidiomycota</taxon>
        <taxon>Agaricomycotina</taxon>
        <taxon>Tremellomycetes</taxon>
        <taxon>Tremellales</taxon>
        <taxon>Cryptococcaceae</taxon>
        <taxon>Cryptococcus</taxon>
    </lineage>
</organism>
<dbReference type="InterPro" id="IPR027417">
    <property type="entry name" value="P-loop_NTPase"/>
</dbReference>
<dbReference type="PROSITE" id="PS51192">
    <property type="entry name" value="HELICASE_ATP_BIND_1"/>
    <property type="match status" value="1"/>
</dbReference>
<accession>A0A1E3IZD7</accession>
<dbReference type="RefSeq" id="XP_066065741.1">
    <property type="nucleotide sequence ID" value="XM_066209644.1"/>
</dbReference>
<dbReference type="GO" id="GO:0003724">
    <property type="term" value="F:RNA helicase activity"/>
    <property type="evidence" value="ECO:0007669"/>
    <property type="project" value="UniProtKB-EC"/>
</dbReference>
<comment type="catalytic activity">
    <reaction evidence="6">
        <text>ATP + H2O = ADP + phosphate + H(+)</text>
        <dbReference type="Rhea" id="RHEA:13065"/>
        <dbReference type="ChEBI" id="CHEBI:15377"/>
        <dbReference type="ChEBI" id="CHEBI:15378"/>
        <dbReference type="ChEBI" id="CHEBI:30616"/>
        <dbReference type="ChEBI" id="CHEBI:43474"/>
        <dbReference type="ChEBI" id="CHEBI:456216"/>
        <dbReference type="EC" id="3.6.4.13"/>
    </reaction>
</comment>
<evidence type="ECO:0000256" key="3">
    <source>
        <dbReference type="ARBA" id="ARBA00022801"/>
    </source>
</evidence>
<evidence type="ECO:0000256" key="6">
    <source>
        <dbReference type="ARBA" id="ARBA00047984"/>
    </source>
</evidence>
<evidence type="ECO:0000256" key="7">
    <source>
        <dbReference type="SAM" id="MobiDB-lite"/>
    </source>
</evidence>
<dbReference type="GO" id="GO:0003676">
    <property type="term" value="F:nucleic acid binding"/>
    <property type="evidence" value="ECO:0007669"/>
    <property type="project" value="InterPro"/>
</dbReference>
<proteinExistence type="predicted"/>
<dbReference type="OrthoDB" id="10256233at2759"/>
<evidence type="ECO:0000256" key="4">
    <source>
        <dbReference type="ARBA" id="ARBA00022806"/>
    </source>
</evidence>
<feature type="region of interest" description="Disordered" evidence="7">
    <location>
        <begin position="593"/>
        <end position="616"/>
    </location>
</feature>
<dbReference type="SMART" id="SM00487">
    <property type="entry name" value="DEXDc"/>
    <property type="match status" value="1"/>
</dbReference>
<keyword evidence="9" id="KW-1185">Reference proteome</keyword>
<dbReference type="AlphaFoldDB" id="A0A1E3IZD7"/>
<reference evidence="8" key="3">
    <citation type="submission" date="2024-01" db="EMBL/GenBank/DDBJ databases">
        <authorList>
            <person name="Coelho M.A."/>
            <person name="David-Palma M."/>
            <person name="Shea T."/>
            <person name="Sun S."/>
            <person name="Cuomo C.A."/>
            <person name="Heitman J."/>
        </authorList>
    </citation>
    <scope>NUCLEOTIDE SEQUENCE</scope>
    <source>
        <strain evidence="8">CBS 7841</strain>
    </source>
</reference>
<keyword evidence="2" id="KW-0547">Nucleotide-binding</keyword>
<keyword evidence="4" id="KW-0347">Helicase</keyword>
<evidence type="ECO:0000256" key="1">
    <source>
        <dbReference type="ARBA" id="ARBA00012552"/>
    </source>
</evidence>
<evidence type="ECO:0000256" key="2">
    <source>
        <dbReference type="ARBA" id="ARBA00022741"/>
    </source>
</evidence>
<protein>
    <recommendedName>
        <fullName evidence="1">RNA helicase</fullName>
        <ecNumber evidence="1">3.6.4.13</ecNumber>
    </recommendedName>
</protein>
<evidence type="ECO:0000313" key="8">
    <source>
        <dbReference type="EMBL" id="WVN85040.1"/>
    </source>
</evidence>
<dbReference type="VEuPathDB" id="FungiDB:L203_00158"/>
<dbReference type="Gene3D" id="3.40.50.300">
    <property type="entry name" value="P-loop containing nucleotide triphosphate hydrolases"/>
    <property type="match status" value="1"/>
</dbReference>
<dbReference type="GeneID" id="91084398"/>
<dbReference type="EMBL" id="CP143784">
    <property type="protein sequence ID" value="WVN85040.1"/>
    <property type="molecule type" value="Genomic_DNA"/>
</dbReference>
<reference evidence="8" key="2">
    <citation type="journal article" date="2022" name="Elife">
        <title>Obligate sexual reproduction of a homothallic fungus closely related to the Cryptococcus pathogenic species complex.</title>
        <authorList>
            <person name="Passer A.R."/>
            <person name="Clancey S.A."/>
            <person name="Shea T."/>
            <person name="David-Palma M."/>
            <person name="Averette A.F."/>
            <person name="Boekhout T."/>
            <person name="Porcel B.M."/>
            <person name="Nowrousian M."/>
            <person name="Cuomo C.A."/>
            <person name="Sun S."/>
            <person name="Heitman J."/>
            <person name="Coelho M.A."/>
        </authorList>
    </citation>
    <scope>NUCLEOTIDE SEQUENCE</scope>
    <source>
        <strain evidence="8">CBS 7841</strain>
    </source>
</reference>
<dbReference type="KEGG" id="cdep:91084398"/>
<dbReference type="InterPro" id="IPR011545">
    <property type="entry name" value="DEAD/DEAH_box_helicase_dom"/>
</dbReference>
<evidence type="ECO:0000256" key="5">
    <source>
        <dbReference type="ARBA" id="ARBA00022840"/>
    </source>
</evidence>
<dbReference type="InterPro" id="IPR014001">
    <property type="entry name" value="Helicase_ATP-bd"/>
</dbReference>
<dbReference type="EC" id="3.6.4.13" evidence="1"/>